<keyword evidence="4" id="KW-0004">4Fe-4S</keyword>
<keyword evidence="4" id="KW-0235">DNA replication</keyword>
<keyword evidence="4" id="KW-0238">DNA-binding</keyword>
<dbReference type="GO" id="GO:0006272">
    <property type="term" value="P:leading strand elongation"/>
    <property type="evidence" value="ECO:0007669"/>
    <property type="project" value="TreeGrafter"/>
</dbReference>
<dbReference type="GO" id="GO:0000278">
    <property type="term" value="P:mitotic cell cycle"/>
    <property type="evidence" value="ECO:0007669"/>
    <property type="project" value="TreeGrafter"/>
</dbReference>
<keyword evidence="4" id="KW-0479">Metal-binding</keyword>
<dbReference type="InterPro" id="IPR055191">
    <property type="entry name" value="POL2_thumb"/>
</dbReference>
<dbReference type="GO" id="GO:0008622">
    <property type="term" value="C:epsilon DNA polymerase complex"/>
    <property type="evidence" value="ECO:0007669"/>
    <property type="project" value="InterPro"/>
</dbReference>
<evidence type="ECO:0000259" key="5">
    <source>
        <dbReference type="Pfam" id="PF22634"/>
    </source>
</evidence>
<evidence type="ECO:0000256" key="3">
    <source>
        <dbReference type="ARBA" id="ARBA00022932"/>
    </source>
</evidence>
<dbReference type="InterPro" id="IPR029703">
    <property type="entry name" value="POL2"/>
</dbReference>
<dbReference type="GO" id="GO:0045004">
    <property type="term" value="P:DNA replication proofreading"/>
    <property type="evidence" value="ECO:0007669"/>
    <property type="project" value="TreeGrafter"/>
</dbReference>
<gene>
    <name evidence="6" type="ORF">Ahy_B09g099534</name>
</gene>
<dbReference type="EC" id="2.7.7.7" evidence="4"/>
<keyword evidence="4" id="KW-0862">Zinc</keyword>
<comment type="caution">
    <text evidence="6">The sequence shown here is derived from an EMBL/GenBank/DDBJ whole genome shotgun (WGS) entry which is preliminary data.</text>
</comment>
<comment type="subcellular location">
    <subcellularLocation>
        <location evidence="4">Nucleus</location>
    </subcellularLocation>
</comment>
<dbReference type="GO" id="GO:0006297">
    <property type="term" value="P:nucleotide-excision repair, DNA gap filling"/>
    <property type="evidence" value="ECO:0007669"/>
    <property type="project" value="TreeGrafter"/>
</dbReference>
<comment type="function">
    <text evidence="4">DNA polymerase II participates in chromosomal DNA replication.</text>
</comment>
<proteinExistence type="inferred from homology"/>
<dbReference type="GO" id="GO:0003677">
    <property type="term" value="F:DNA binding"/>
    <property type="evidence" value="ECO:0007669"/>
    <property type="project" value="UniProtKB-KW"/>
</dbReference>
<dbReference type="PANTHER" id="PTHR10670:SF0">
    <property type="entry name" value="DNA POLYMERASE EPSILON CATALYTIC SUBUNIT A"/>
    <property type="match status" value="1"/>
</dbReference>
<organism evidence="6 7">
    <name type="scientific">Arachis hypogaea</name>
    <name type="common">Peanut</name>
    <dbReference type="NCBI Taxonomy" id="3818"/>
    <lineage>
        <taxon>Eukaryota</taxon>
        <taxon>Viridiplantae</taxon>
        <taxon>Streptophyta</taxon>
        <taxon>Embryophyta</taxon>
        <taxon>Tracheophyta</taxon>
        <taxon>Spermatophyta</taxon>
        <taxon>Magnoliopsida</taxon>
        <taxon>eudicotyledons</taxon>
        <taxon>Gunneridae</taxon>
        <taxon>Pentapetalae</taxon>
        <taxon>rosids</taxon>
        <taxon>fabids</taxon>
        <taxon>Fabales</taxon>
        <taxon>Fabaceae</taxon>
        <taxon>Papilionoideae</taxon>
        <taxon>50 kb inversion clade</taxon>
        <taxon>dalbergioids sensu lato</taxon>
        <taxon>Dalbergieae</taxon>
        <taxon>Pterocarpus clade</taxon>
        <taxon>Arachis</taxon>
    </lineage>
</organism>
<comment type="similarity">
    <text evidence="4">Belongs to the DNA polymerase type-B family.</text>
</comment>
<comment type="catalytic activity">
    <reaction evidence="4">
        <text>DNA(n) + a 2'-deoxyribonucleoside 5'-triphosphate = DNA(n+1) + diphosphate</text>
        <dbReference type="Rhea" id="RHEA:22508"/>
        <dbReference type="Rhea" id="RHEA-COMP:17339"/>
        <dbReference type="Rhea" id="RHEA-COMP:17340"/>
        <dbReference type="ChEBI" id="CHEBI:33019"/>
        <dbReference type="ChEBI" id="CHEBI:61560"/>
        <dbReference type="ChEBI" id="CHEBI:173112"/>
        <dbReference type="EC" id="2.7.7.7"/>
    </reaction>
</comment>
<dbReference type="GO" id="GO:0003887">
    <property type="term" value="F:DNA-directed DNA polymerase activity"/>
    <property type="evidence" value="ECO:0007669"/>
    <property type="project" value="UniProtKB-KW"/>
</dbReference>
<evidence type="ECO:0000256" key="4">
    <source>
        <dbReference type="RuleBase" id="RU365029"/>
    </source>
</evidence>
<name>A0A444XU66_ARAHY</name>
<keyword evidence="2 4" id="KW-0548">Nucleotidyltransferase</keyword>
<keyword evidence="4" id="KW-0863">Zinc-finger</keyword>
<dbReference type="GO" id="GO:0006287">
    <property type="term" value="P:base-excision repair, gap-filling"/>
    <property type="evidence" value="ECO:0007669"/>
    <property type="project" value="TreeGrafter"/>
</dbReference>
<keyword evidence="4" id="KW-0411">Iron-sulfur</keyword>
<dbReference type="PANTHER" id="PTHR10670">
    <property type="entry name" value="DNA POLYMERASE EPSILON CATALYTIC SUBUNIT A"/>
    <property type="match status" value="1"/>
</dbReference>
<dbReference type="AlphaFoldDB" id="A0A444XU66"/>
<dbReference type="GO" id="GO:0051539">
    <property type="term" value="F:4 iron, 4 sulfur cluster binding"/>
    <property type="evidence" value="ECO:0007669"/>
    <property type="project" value="UniProtKB-KW"/>
</dbReference>
<keyword evidence="4" id="KW-0539">Nucleus</keyword>
<dbReference type="Proteomes" id="UP000289738">
    <property type="component" value="Chromosome B09"/>
</dbReference>
<dbReference type="GO" id="GO:0008310">
    <property type="term" value="F:single-stranded DNA 3'-5' DNA exonuclease activity"/>
    <property type="evidence" value="ECO:0007669"/>
    <property type="project" value="TreeGrafter"/>
</dbReference>
<evidence type="ECO:0000313" key="6">
    <source>
        <dbReference type="EMBL" id="RYQ93262.1"/>
    </source>
</evidence>
<accession>A0A444XU66</accession>
<evidence type="ECO:0000256" key="2">
    <source>
        <dbReference type="ARBA" id="ARBA00022695"/>
    </source>
</evidence>
<comment type="cofactor">
    <cofactor evidence="4">
        <name>[4Fe-4S] cluster</name>
        <dbReference type="ChEBI" id="CHEBI:49883"/>
    </cofactor>
</comment>
<protein>
    <recommendedName>
        <fullName evidence="4">DNA polymerase epsilon catalytic subunit</fullName>
        <ecNumber evidence="4">2.7.7.7</ecNumber>
    </recommendedName>
</protein>
<dbReference type="GO" id="GO:0008270">
    <property type="term" value="F:zinc ion binding"/>
    <property type="evidence" value="ECO:0007669"/>
    <property type="project" value="UniProtKB-KW"/>
</dbReference>
<evidence type="ECO:0000313" key="7">
    <source>
        <dbReference type="Proteomes" id="UP000289738"/>
    </source>
</evidence>
<keyword evidence="3 4" id="KW-0239">DNA-directed DNA polymerase</keyword>
<feature type="domain" description="DNA polymerase epsilon ,catalytic subunit A thumb" evidence="5">
    <location>
        <begin position="152"/>
        <end position="185"/>
    </location>
</feature>
<dbReference type="EMBL" id="SDMP01000019">
    <property type="protein sequence ID" value="RYQ93262.1"/>
    <property type="molecule type" value="Genomic_DNA"/>
</dbReference>
<keyword evidence="7" id="KW-1185">Reference proteome</keyword>
<keyword evidence="4" id="KW-0408">Iron</keyword>
<dbReference type="InterPro" id="IPR042087">
    <property type="entry name" value="DNA_pol_B_thumb"/>
</dbReference>
<dbReference type="Pfam" id="PF22634">
    <property type="entry name" value="POL2_thumb"/>
    <property type="match status" value="1"/>
</dbReference>
<reference evidence="6 7" key="1">
    <citation type="submission" date="2019-01" db="EMBL/GenBank/DDBJ databases">
        <title>Sequencing of cultivated peanut Arachis hypogaea provides insights into genome evolution and oil improvement.</title>
        <authorList>
            <person name="Chen X."/>
        </authorList>
    </citation>
    <scope>NUCLEOTIDE SEQUENCE [LARGE SCALE GENOMIC DNA]</scope>
    <source>
        <strain evidence="7">cv. Fuhuasheng</strain>
        <tissue evidence="6">Leaves</tissue>
    </source>
</reference>
<keyword evidence="1 4" id="KW-0808">Transferase</keyword>
<sequence>MRLDSGGCLTFVFGMVSLLECNSTSRFYILRQSSLIIWIAFSPRPSGARASVGGCLPLVAVRLGLVGGARCLLSSCGWKECYPGVRMLGFLGLSCGDDLRIAPRNSPSCRLDLTVIFLFYLTKIMEFIRCVSDPLILIPELLQELKGFENKRRGELKVIKVFQAELFDKFLHGPTLDECYSAIAVGAGLIFLMCSKDSWFTV</sequence>
<dbReference type="Gene3D" id="1.10.132.60">
    <property type="entry name" value="DNA polymerase family B, C-terminal domain"/>
    <property type="match status" value="1"/>
</dbReference>
<evidence type="ECO:0000256" key="1">
    <source>
        <dbReference type="ARBA" id="ARBA00022679"/>
    </source>
</evidence>